<keyword evidence="5" id="KW-0732">Signal</keyword>
<feature type="signal peptide" evidence="5">
    <location>
        <begin position="1"/>
        <end position="21"/>
    </location>
</feature>
<protein>
    <recommendedName>
        <fullName evidence="6">Dienelactone hydrolase domain-containing protein</fullName>
    </recommendedName>
</protein>
<feature type="compositionally biased region" description="Pro residues" evidence="4">
    <location>
        <begin position="340"/>
        <end position="362"/>
    </location>
</feature>
<comment type="caution">
    <text evidence="7">The sequence shown here is derived from an EMBL/GenBank/DDBJ whole genome shotgun (WGS) entry which is preliminary data.</text>
</comment>
<dbReference type="PIRSF" id="PIRSF031982">
    <property type="entry name" value="UCP031982_abhydr"/>
    <property type="match status" value="1"/>
</dbReference>
<keyword evidence="1" id="KW-0378">Hydrolase</keyword>
<sequence>MRTLAVLIFCLVAALPHGVRAAESYQVGFCTLGSWSADKNLRLDVNVWYPSVRPPRDLSYPPWEFSAARGGKAVEGRFPLLLLSHDTAGTRFSYHDTASWLASRGFVVAAPTHARDNLDHMEDLLTWSQLQTRAQELSGVIDLLLADPETASSVDANRIGVLGFGAGGAAALLLGGALPDCTAWNSYCGMAGRNDLYCNPWARTRMDKLCQSLPLTKSLADPRVRAVAAVAPGFGMLFSRAAFRWFYPPLLLVAAQNDQNNPPALHARHIYKNMEKKPRWLYLPGADAAAFAAPCPEALAAELPELCRPMSDSLRGEQHQALDTALADFFLHYLGGDNPPQIPPPPDLTPPQPQPQPAPPPTIKARKKRG</sequence>
<reference evidence="7 8" key="1">
    <citation type="submission" date="2018-12" db="EMBL/GenBank/DDBJ databases">
        <title>First genome draft of Desulfovibrio legallis sp. nov.</title>
        <authorList>
            <person name="Ben Dhia O."/>
            <person name="Najjari A."/>
            <person name="Ferjani R."/>
            <person name="Fhoula I."/>
            <person name="Fardeau M.-L."/>
            <person name="Boudabbous A."/>
            <person name="Ouzari H.I."/>
        </authorList>
    </citation>
    <scope>NUCLEOTIDE SEQUENCE [LARGE SCALE GENOMIC DNA]</scope>
    <source>
        <strain evidence="7 8">H1T</strain>
    </source>
</reference>
<evidence type="ECO:0000256" key="1">
    <source>
        <dbReference type="ARBA" id="ARBA00022801"/>
    </source>
</evidence>
<dbReference type="Pfam" id="PF01738">
    <property type="entry name" value="DLH"/>
    <property type="match status" value="1"/>
</dbReference>
<keyword evidence="2" id="KW-0442">Lipid degradation</keyword>
<feature type="chain" id="PRO_5026027816" description="Dienelactone hydrolase domain-containing protein" evidence="5">
    <location>
        <begin position="22"/>
        <end position="370"/>
    </location>
</feature>
<feature type="region of interest" description="Disordered" evidence="4">
    <location>
        <begin position="336"/>
        <end position="370"/>
    </location>
</feature>
<name>A0A6H3FDU1_9BACT</name>
<gene>
    <name evidence="7" type="ORF">EB812_03065</name>
</gene>
<evidence type="ECO:0000256" key="4">
    <source>
        <dbReference type="SAM" id="MobiDB-lite"/>
    </source>
</evidence>
<dbReference type="PANTHER" id="PTHR10272:SF0">
    <property type="entry name" value="PLATELET-ACTIVATING FACTOR ACETYLHYDROLASE"/>
    <property type="match status" value="1"/>
</dbReference>
<dbReference type="Gene3D" id="3.40.50.1820">
    <property type="entry name" value="alpha/beta hydrolase"/>
    <property type="match status" value="1"/>
</dbReference>
<keyword evidence="8" id="KW-1185">Reference proteome</keyword>
<dbReference type="SUPFAM" id="SSF53474">
    <property type="entry name" value="alpha/beta-Hydrolases"/>
    <property type="match status" value="1"/>
</dbReference>
<dbReference type="InterPro" id="IPR002925">
    <property type="entry name" value="Dienelactn_hydro"/>
</dbReference>
<accession>A0A6H3FDU1</accession>
<dbReference type="InterPro" id="IPR016986">
    <property type="entry name" value="UCP031982_abhydr"/>
</dbReference>
<evidence type="ECO:0000256" key="5">
    <source>
        <dbReference type="SAM" id="SignalP"/>
    </source>
</evidence>
<evidence type="ECO:0000313" key="8">
    <source>
        <dbReference type="Proteomes" id="UP000292919"/>
    </source>
</evidence>
<evidence type="ECO:0000313" key="7">
    <source>
        <dbReference type="EMBL" id="TBH81199.1"/>
    </source>
</evidence>
<dbReference type="PANTHER" id="PTHR10272">
    <property type="entry name" value="PLATELET-ACTIVATING FACTOR ACETYLHYDROLASE"/>
    <property type="match status" value="1"/>
</dbReference>
<evidence type="ECO:0000259" key="6">
    <source>
        <dbReference type="Pfam" id="PF01738"/>
    </source>
</evidence>
<dbReference type="EMBL" id="SIXC01000003">
    <property type="protein sequence ID" value="TBH81199.1"/>
    <property type="molecule type" value="Genomic_DNA"/>
</dbReference>
<proteinExistence type="predicted"/>
<evidence type="ECO:0000256" key="2">
    <source>
        <dbReference type="ARBA" id="ARBA00022963"/>
    </source>
</evidence>
<dbReference type="GO" id="GO:0016042">
    <property type="term" value="P:lipid catabolic process"/>
    <property type="evidence" value="ECO:0007669"/>
    <property type="project" value="UniProtKB-KW"/>
</dbReference>
<dbReference type="Proteomes" id="UP000292919">
    <property type="component" value="Unassembled WGS sequence"/>
</dbReference>
<dbReference type="GO" id="GO:0003847">
    <property type="term" value="F:1-alkyl-2-acetylglycerophosphocholine esterase activity"/>
    <property type="evidence" value="ECO:0007669"/>
    <property type="project" value="TreeGrafter"/>
</dbReference>
<evidence type="ECO:0000256" key="3">
    <source>
        <dbReference type="ARBA" id="ARBA00023098"/>
    </source>
</evidence>
<dbReference type="AlphaFoldDB" id="A0A6H3FDU1"/>
<keyword evidence="3" id="KW-0443">Lipid metabolism</keyword>
<organism evidence="7 8">
    <name type="scientific">Desulfovibrio legallii</name>
    <dbReference type="NCBI Taxonomy" id="571438"/>
    <lineage>
        <taxon>Bacteria</taxon>
        <taxon>Pseudomonadati</taxon>
        <taxon>Thermodesulfobacteriota</taxon>
        <taxon>Desulfovibrionia</taxon>
        <taxon>Desulfovibrionales</taxon>
        <taxon>Desulfovibrionaceae</taxon>
        <taxon>Desulfovibrio</taxon>
    </lineage>
</organism>
<dbReference type="InterPro" id="IPR029058">
    <property type="entry name" value="AB_hydrolase_fold"/>
</dbReference>
<feature type="domain" description="Dienelactone hydrolase" evidence="6">
    <location>
        <begin position="77"/>
        <end position="189"/>
    </location>
</feature>